<dbReference type="EMBL" id="JBJUIK010000002">
    <property type="protein sequence ID" value="KAL3535440.1"/>
    <property type="molecule type" value="Genomic_DNA"/>
</dbReference>
<dbReference type="Pfam" id="PF14244">
    <property type="entry name" value="Retrotran_gag_3"/>
    <property type="match status" value="1"/>
</dbReference>
<protein>
    <recommendedName>
        <fullName evidence="1">Retrotransposon Copia-like N-terminal domain-containing protein</fullName>
    </recommendedName>
</protein>
<dbReference type="PANTHER" id="PTHR37610">
    <property type="entry name" value="CCHC-TYPE DOMAIN-CONTAINING PROTEIN"/>
    <property type="match status" value="1"/>
</dbReference>
<feature type="domain" description="Retrotransposon Copia-like N-terminal" evidence="1">
    <location>
        <begin position="30"/>
        <end position="78"/>
    </location>
</feature>
<name>A0ABD3AW63_9GENT</name>
<gene>
    <name evidence="2" type="ORF">ACH5RR_003901</name>
</gene>
<organism evidence="2 3">
    <name type="scientific">Cinchona calisaya</name>
    <dbReference type="NCBI Taxonomy" id="153742"/>
    <lineage>
        <taxon>Eukaryota</taxon>
        <taxon>Viridiplantae</taxon>
        <taxon>Streptophyta</taxon>
        <taxon>Embryophyta</taxon>
        <taxon>Tracheophyta</taxon>
        <taxon>Spermatophyta</taxon>
        <taxon>Magnoliopsida</taxon>
        <taxon>eudicotyledons</taxon>
        <taxon>Gunneridae</taxon>
        <taxon>Pentapetalae</taxon>
        <taxon>asterids</taxon>
        <taxon>lamiids</taxon>
        <taxon>Gentianales</taxon>
        <taxon>Rubiaceae</taxon>
        <taxon>Cinchonoideae</taxon>
        <taxon>Cinchoneae</taxon>
        <taxon>Cinchona</taxon>
    </lineage>
</organism>
<dbReference type="Proteomes" id="UP001630127">
    <property type="component" value="Unassembled WGS sequence"/>
</dbReference>
<comment type="caution">
    <text evidence="2">The sequence shown here is derived from an EMBL/GenBank/DDBJ whole genome shotgun (WGS) entry which is preliminary data.</text>
</comment>
<proteinExistence type="predicted"/>
<sequence>MVKKDTNNVNSKPVDLITSVISTTSPYYLHPSDHPSLIFVTTLLSESGDNYFTWRFSFLNALHSKNKACFVDGTLQRPGVDFPDLQSWIQCNAVIISWLTSALEL</sequence>
<reference evidence="2 3" key="1">
    <citation type="submission" date="2024-11" db="EMBL/GenBank/DDBJ databases">
        <title>A near-complete genome assembly of Cinchona calisaya.</title>
        <authorList>
            <person name="Lian D.C."/>
            <person name="Zhao X.W."/>
            <person name="Wei L."/>
        </authorList>
    </citation>
    <scope>NUCLEOTIDE SEQUENCE [LARGE SCALE GENOMIC DNA]</scope>
    <source>
        <tissue evidence="2">Nenye</tissue>
    </source>
</reference>
<evidence type="ECO:0000313" key="2">
    <source>
        <dbReference type="EMBL" id="KAL3535440.1"/>
    </source>
</evidence>
<evidence type="ECO:0000259" key="1">
    <source>
        <dbReference type="Pfam" id="PF14244"/>
    </source>
</evidence>
<accession>A0ABD3AW63</accession>
<evidence type="ECO:0000313" key="3">
    <source>
        <dbReference type="Proteomes" id="UP001630127"/>
    </source>
</evidence>
<dbReference type="InterPro" id="IPR029472">
    <property type="entry name" value="Copia-like_N"/>
</dbReference>
<keyword evidence="3" id="KW-1185">Reference proteome</keyword>
<dbReference type="AlphaFoldDB" id="A0ABD3AW63"/>
<dbReference type="PANTHER" id="PTHR37610:SF97">
    <property type="entry name" value="RETROTRANSPOSON GAG DOMAIN-CONTAINING PROTEIN"/>
    <property type="match status" value="1"/>
</dbReference>